<organism evidence="8 9">
    <name type="scientific">Gottschalkia purinilytica</name>
    <name type="common">Clostridium purinilyticum</name>
    <dbReference type="NCBI Taxonomy" id="1503"/>
    <lineage>
        <taxon>Bacteria</taxon>
        <taxon>Bacillati</taxon>
        <taxon>Bacillota</taxon>
        <taxon>Tissierellia</taxon>
        <taxon>Tissierellales</taxon>
        <taxon>Gottschalkiaceae</taxon>
        <taxon>Gottschalkia</taxon>
    </lineage>
</organism>
<evidence type="ECO:0000256" key="6">
    <source>
        <dbReference type="ARBA" id="ARBA00023211"/>
    </source>
</evidence>
<dbReference type="GO" id="GO:0010945">
    <property type="term" value="F:coenzyme A diphosphatase activity"/>
    <property type="evidence" value="ECO:0007669"/>
    <property type="project" value="InterPro"/>
</dbReference>
<dbReference type="PROSITE" id="PS00893">
    <property type="entry name" value="NUDIX_BOX"/>
    <property type="match status" value="1"/>
</dbReference>
<evidence type="ECO:0000256" key="1">
    <source>
        <dbReference type="ARBA" id="ARBA00001936"/>
    </source>
</evidence>
<dbReference type="AlphaFoldDB" id="A0A0L0W8Y6"/>
<evidence type="ECO:0000259" key="7">
    <source>
        <dbReference type="PROSITE" id="PS51462"/>
    </source>
</evidence>
<dbReference type="RefSeq" id="WP_200898579.1">
    <property type="nucleotide sequence ID" value="NZ_LGSS01000012.1"/>
</dbReference>
<dbReference type="SUPFAM" id="SSF55811">
    <property type="entry name" value="Nudix"/>
    <property type="match status" value="1"/>
</dbReference>
<comment type="caution">
    <text evidence="8">The sequence shown here is derived from an EMBL/GenBank/DDBJ whole genome shotgun (WGS) entry which is preliminary data.</text>
</comment>
<dbReference type="CDD" id="cd03426">
    <property type="entry name" value="NUDIX_CoAse_Nudt7"/>
    <property type="match status" value="1"/>
</dbReference>
<evidence type="ECO:0000313" key="9">
    <source>
        <dbReference type="Proteomes" id="UP000037267"/>
    </source>
</evidence>
<proteinExistence type="predicted"/>
<dbReference type="InterPro" id="IPR045121">
    <property type="entry name" value="CoAse"/>
</dbReference>
<protein>
    <submittedName>
        <fullName evidence="8">MutT/NUDIX hydrolase familiy protein</fullName>
        <ecNumber evidence="8">3.6.1.-</ecNumber>
    </submittedName>
</protein>
<dbReference type="PANTHER" id="PTHR12992">
    <property type="entry name" value="NUDIX HYDROLASE"/>
    <property type="match status" value="1"/>
</dbReference>
<keyword evidence="4 8" id="KW-0378">Hydrolase</keyword>
<sequence>MNINDIVKKFENRKRESIENKKSYSVLLPLIDIEGDWHVLFEVRSKSLKTQPNEISLPGGKVEKHETFKEAAIRETHEELNIDIDKIKVIGKLDYIVFPYDMTIYGYVGILENIEFNKINYNRLETDHIFTVPLSFFIENPPLKYNVEYKMKLQDDFPYYLIQDGKRYKWRKRKESIYFYEYNDYVIWGITATFIKNFIDVISI</sequence>
<dbReference type="Proteomes" id="UP000037267">
    <property type="component" value="Unassembled WGS sequence"/>
</dbReference>
<keyword evidence="9" id="KW-1185">Reference proteome</keyword>
<evidence type="ECO:0000256" key="3">
    <source>
        <dbReference type="ARBA" id="ARBA00022723"/>
    </source>
</evidence>
<accession>A0A0L0W8Y6</accession>
<keyword evidence="3" id="KW-0479">Metal-binding</keyword>
<dbReference type="Pfam" id="PF00293">
    <property type="entry name" value="NUDIX"/>
    <property type="match status" value="1"/>
</dbReference>
<reference evidence="9" key="1">
    <citation type="submission" date="2015-07" db="EMBL/GenBank/DDBJ databases">
        <title>Draft genome sequence of the purine-degrading Gottschalkia purinilyticum DSM 1384 (formerly Clostridium purinilyticum).</title>
        <authorList>
            <person name="Poehlein A."/>
            <person name="Schiel-Bengelsdorf B."/>
            <person name="Bengelsdorf F.R."/>
            <person name="Daniel R."/>
            <person name="Duerre P."/>
        </authorList>
    </citation>
    <scope>NUCLEOTIDE SEQUENCE [LARGE SCALE GENOMIC DNA]</scope>
    <source>
        <strain evidence="9">DSM 1384</strain>
    </source>
</reference>
<name>A0A0L0W8Y6_GOTPU</name>
<dbReference type="PATRIC" id="fig|1503.3.peg.326"/>
<dbReference type="PROSITE" id="PS51462">
    <property type="entry name" value="NUDIX"/>
    <property type="match status" value="1"/>
</dbReference>
<evidence type="ECO:0000256" key="2">
    <source>
        <dbReference type="ARBA" id="ARBA00001946"/>
    </source>
</evidence>
<feature type="domain" description="Nudix hydrolase" evidence="7">
    <location>
        <begin position="21"/>
        <end position="159"/>
    </location>
</feature>
<dbReference type="Gene3D" id="3.90.79.10">
    <property type="entry name" value="Nucleoside Triphosphate Pyrophosphohydrolase"/>
    <property type="match status" value="1"/>
</dbReference>
<evidence type="ECO:0000256" key="4">
    <source>
        <dbReference type="ARBA" id="ARBA00022801"/>
    </source>
</evidence>
<dbReference type="InterPro" id="IPR015797">
    <property type="entry name" value="NUDIX_hydrolase-like_dom_sf"/>
</dbReference>
<dbReference type="EC" id="3.6.1.-" evidence="8"/>
<evidence type="ECO:0000256" key="5">
    <source>
        <dbReference type="ARBA" id="ARBA00022842"/>
    </source>
</evidence>
<comment type="cofactor">
    <cofactor evidence="2">
        <name>Mg(2+)</name>
        <dbReference type="ChEBI" id="CHEBI:18420"/>
    </cofactor>
</comment>
<dbReference type="InterPro" id="IPR000086">
    <property type="entry name" value="NUDIX_hydrolase_dom"/>
</dbReference>
<dbReference type="InterPro" id="IPR020084">
    <property type="entry name" value="NUDIX_hydrolase_CS"/>
</dbReference>
<keyword evidence="5" id="KW-0460">Magnesium</keyword>
<dbReference type="GO" id="GO:0046872">
    <property type="term" value="F:metal ion binding"/>
    <property type="evidence" value="ECO:0007669"/>
    <property type="project" value="UniProtKB-KW"/>
</dbReference>
<keyword evidence="6" id="KW-0464">Manganese</keyword>
<evidence type="ECO:0000313" key="8">
    <source>
        <dbReference type="EMBL" id="KNF07770.1"/>
    </source>
</evidence>
<gene>
    <name evidence="8" type="ORF">CLPU_12c00430</name>
</gene>
<dbReference type="STRING" id="1503.CLPU_12c00430"/>
<comment type="cofactor">
    <cofactor evidence="1">
        <name>Mn(2+)</name>
        <dbReference type="ChEBI" id="CHEBI:29035"/>
    </cofactor>
</comment>
<dbReference type="PANTHER" id="PTHR12992:SF11">
    <property type="entry name" value="MITOCHONDRIAL COENZYME A DIPHOSPHATASE NUDT8"/>
    <property type="match status" value="1"/>
</dbReference>
<dbReference type="EMBL" id="LGSS01000012">
    <property type="protein sequence ID" value="KNF07770.1"/>
    <property type="molecule type" value="Genomic_DNA"/>
</dbReference>